<comment type="caution">
    <text evidence="6">The sequence shown here is derived from an EMBL/GenBank/DDBJ whole genome shotgun (WGS) entry which is preliminary data.</text>
</comment>
<evidence type="ECO:0000313" key="7">
    <source>
        <dbReference type="Proteomes" id="UP000250321"/>
    </source>
</evidence>
<dbReference type="GO" id="GO:0005525">
    <property type="term" value="F:GTP binding"/>
    <property type="evidence" value="ECO:0007669"/>
    <property type="project" value="UniProtKB-KW"/>
</dbReference>
<accession>A0A314U7I8</accession>
<dbReference type="SUPFAM" id="SSF52540">
    <property type="entry name" value="P-loop containing nucleoside triphosphate hydrolases"/>
    <property type="match status" value="1"/>
</dbReference>
<sequence>MEFSFPLSPGNSNLDPAYQRDPSLRYQLIRVHHSSLGGNCKLVEMFEDVDVVLFCVALTDYDEFSVDSNGVSMNKMMASKQLFENIVTHPALDHKDFLLILNKFDLLEEKIDEALSVDVNGFTTSIP</sequence>
<dbReference type="STRING" id="2094558.A0A314U7I8"/>
<dbReference type="GO" id="GO:0005834">
    <property type="term" value="C:heterotrimeric G-protein complex"/>
    <property type="evidence" value="ECO:0007669"/>
    <property type="project" value="TreeGrafter"/>
</dbReference>
<keyword evidence="2 5" id="KW-0547">Nucleotide-binding</keyword>
<evidence type="ECO:0000256" key="3">
    <source>
        <dbReference type="ARBA" id="ARBA00023134"/>
    </source>
</evidence>
<keyword evidence="7" id="KW-1185">Reference proteome</keyword>
<dbReference type="GO" id="GO:0031683">
    <property type="term" value="F:G-protein beta/gamma-subunit complex binding"/>
    <property type="evidence" value="ECO:0007669"/>
    <property type="project" value="InterPro"/>
</dbReference>
<dbReference type="Gene3D" id="3.40.50.300">
    <property type="entry name" value="P-loop containing nucleotide triphosphate hydrolases"/>
    <property type="match status" value="1"/>
</dbReference>
<reference evidence="6 7" key="1">
    <citation type="submission" date="2018-02" db="EMBL/GenBank/DDBJ databases">
        <title>Draft genome of wild Prunus yedoensis var. nudiflora.</title>
        <authorList>
            <person name="Baek S."/>
            <person name="Kim J.-H."/>
            <person name="Choi K."/>
            <person name="Kim G.-B."/>
            <person name="Cho A."/>
            <person name="Jang H."/>
            <person name="Shin C.-H."/>
            <person name="Yu H.-J."/>
            <person name="Mun J.-H."/>
        </authorList>
    </citation>
    <scope>NUCLEOTIDE SEQUENCE [LARGE SCALE GENOMIC DNA]</scope>
    <source>
        <strain evidence="7">cv. Jeju island</strain>
        <tissue evidence="6">Leaf</tissue>
    </source>
</reference>
<name>A0A314U7I8_PRUYE</name>
<organism evidence="6 7">
    <name type="scientific">Prunus yedoensis var. nudiflora</name>
    <dbReference type="NCBI Taxonomy" id="2094558"/>
    <lineage>
        <taxon>Eukaryota</taxon>
        <taxon>Viridiplantae</taxon>
        <taxon>Streptophyta</taxon>
        <taxon>Embryophyta</taxon>
        <taxon>Tracheophyta</taxon>
        <taxon>Spermatophyta</taxon>
        <taxon>Magnoliopsida</taxon>
        <taxon>eudicotyledons</taxon>
        <taxon>Gunneridae</taxon>
        <taxon>Pentapetalae</taxon>
        <taxon>rosids</taxon>
        <taxon>fabids</taxon>
        <taxon>Rosales</taxon>
        <taxon>Rosaceae</taxon>
        <taxon>Amygdaloideae</taxon>
        <taxon>Amygdaleae</taxon>
        <taxon>Prunus</taxon>
    </lineage>
</organism>
<dbReference type="GO" id="GO:0001664">
    <property type="term" value="F:G protein-coupled receptor binding"/>
    <property type="evidence" value="ECO:0007669"/>
    <property type="project" value="TreeGrafter"/>
</dbReference>
<dbReference type="Proteomes" id="UP000250321">
    <property type="component" value="Unassembled WGS sequence"/>
</dbReference>
<keyword evidence="4" id="KW-0807">Transducer</keyword>
<dbReference type="FunFam" id="3.40.50.300:FF:000692">
    <property type="entry name" value="Guanine nucleotide-binding protein subunit alpha"/>
    <property type="match status" value="1"/>
</dbReference>
<feature type="binding site" evidence="5">
    <location>
        <begin position="102"/>
        <end position="105"/>
    </location>
    <ligand>
        <name>GTP</name>
        <dbReference type="ChEBI" id="CHEBI:37565"/>
    </ligand>
</feature>
<evidence type="ECO:0000256" key="4">
    <source>
        <dbReference type="ARBA" id="ARBA00023224"/>
    </source>
</evidence>
<dbReference type="AlphaFoldDB" id="A0A314U7I8"/>
<evidence type="ECO:0000313" key="6">
    <source>
        <dbReference type="EMBL" id="PQM33220.1"/>
    </source>
</evidence>
<dbReference type="EMBL" id="PJQY01003955">
    <property type="protein sequence ID" value="PQM33220.1"/>
    <property type="molecule type" value="Genomic_DNA"/>
</dbReference>
<dbReference type="PANTHER" id="PTHR10218:SF321">
    <property type="entry name" value="EXTRA-LARGE GUANINE NUCLEOTIDE-BINDING PROTEIN 2"/>
    <property type="match status" value="1"/>
</dbReference>
<protein>
    <submittedName>
        <fullName evidence="6">Extra-large guanine nucleotide-binding protein 1-like</fullName>
    </submittedName>
</protein>
<dbReference type="PANTHER" id="PTHR10218">
    <property type="entry name" value="GTP-BINDING PROTEIN ALPHA SUBUNIT"/>
    <property type="match status" value="1"/>
</dbReference>
<dbReference type="InterPro" id="IPR027417">
    <property type="entry name" value="P-loop_NTPase"/>
</dbReference>
<dbReference type="InterPro" id="IPR001019">
    <property type="entry name" value="Gprotein_alpha_su"/>
</dbReference>
<dbReference type="OrthoDB" id="5817230at2759"/>
<proteinExistence type="predicted"/>
<keyword evidence="1" id="KW-0479">Metal-binding</keyword>
<dbReference type="GO" id="GO:0007188">
    <property type="term" value="P:adenylate cyclase-modulating G protein-coupled receptor signaling pathway"/>
    <property type="evidence" value="ECO:0007669"/>
    <property type="project" value="TreeGrafter"/>
</dbReference>
<gene>
    <name evidence="6" type="ORF">Pyn_23124</name>
</gene>
<evidence type="ECO:0000256" key="5">
    <source>
        <dbReference type="PIRSR" id="PIRSR601019-1"/>
    </source>
</evidence>
<dbReference type="GO" id="GO:0046872">
    <property type="term" value="F:metal ion binding"/>
    <property type="evidence" value="ECO:0007669"/>
    <property type="project" value="UniProtKB-KW"/>
</dbReference>
<evidence type="ECO:0000256" key="2">
    <source>
        <dbReference type="ARBA" id="ARBA00022741"/>
    </source>
</evidence>
<dbReference type="Pfam" id="PF00503">
    <property type="entry name" value="G-alpha"/>
    <property type="match status" value="1"/>
</dbReference>
<dbReference type="PROSITE" id="PS51882">
    <property type="entry name" value="G_ALPHA"/>
    <property type="match status" value="1"/>
</dbReference>
<dbReference type="GO" id="GO:0005737">
    <property type="term" value="C:cytoplasm"/>
    <property type="evidence" value="ECO:0007669"/>
    <property type="project" value="TreeGrafter"/>
</dbReference>
<dbReference type="GO" id="GO:0003924">
    <property type="term" value="F:GTPase activity"/>
    <property type="evidence" value="ECO:0007669"/>
    <property type="project" value="InterPro"/>
</dbReference>
<evidence type="ECO:0000256" key="1">
    <source>
        <dbReference type="ARBA" id="ARBA00022723"/>
    </source>
</evidence>
<keyword evidence="3 5" id="KW-0342">GTP-binding</keyword>